<protein>
    <submittedName>
        <fullName evidence="1">Zinc-dependent peptidase</fullName>
    </submittedName>
</protein>
<reference evidence="1 2" key="1">
    <citation type="submission" date="2020-08" db="EMBL/GenBank/DDBJ databases">
        <title>Novel species isolated from subtropical streams in China.</title>
        <authorList>
            <person name="Lu H."/>
        </authorList>
    </citation>
    <scope>NUCLEOTIDE SEQUENCE [LARGE SCALE GENOMIC DNA]</scope>
    <source>
        <strain evidence="1 2">CY22W</strain>
    </source>
</reference>
<dbReference type="PANTHER" id="PTHR30164">
    <property type="entry name" value="MTFA PEPTIDASE"/>
    <property type="match status" value="1"/>
</dbReference>
<evidence type="ECO:0000313" key="1">
    <source>
        <dbReference type="EMBL" id="MBC3930462.1"/>
    </source>
</evidence>
<dbReference type="InterPro" id="IPR024079">
    <property type="entry name" value="MetalloPept_cat_dom_sf"/>
</dbReference>
<keyword evidence="2" id="KW-1185">Reference proteome</keyword>
<evidence type="ECO:0000313" key="2">
    <source>
        <dbReference type="Proteomes" id="UP000654304"/>
    </source>
</evidence>
<dbReference type="Pfam" id="PF06167">
    <property type="entry name" value="Peptidase_M90"/>
    <property type="match status" value="1"/>
</dbReference>
<dbReference type="Proteomes" id="UP000654304">
    <property type="component" value="Unassembled WGS sequence"/>
</dbReference>
<comment type="caution">
    <text evidence="1">The sequence shown here is derived from an EMBL/GenBank/DDBJ whole genome shotgun (WGS) entry which is preliminary data.</text>
</comment>
<organism evidence="1 2">
    <name type="scientific">Undibacterium curvum</name>
    <dbReference type="NCBI Taxonomy" id="2762294"/>
    <lineage>
        <taxon>Bacteria</taxon>
        <taxon>Pseudomonadati</taxon>
        <taxon>Pseudomonadota</taxon>
        <taxon>Betaproteobacteria</taxon>
        <taxon>Burkholderiales</taxon>
        <taxon>Oxalobacteraceae</taxon>
        <taxon>Undibacterium</taxon>
    </lineage>
</organism>
<dbReference type="Gene3D" id="3.40.390.10">
    <property type="entry name" value="Collagenase (Catalytic Domain)"/>
    <property type="match status" value="1"/>
</dbReference>
<proteinExistence type="predicted"/>
<dbReference type="CDD" id="cd20169">
    <property type="entry name" value="Peptidase_M90_mtfA"/>
    <property type="match status" value="1"/>
</dbReference>
<dbReference type="RefSeq" id="WP_186902334.1">
    <property type="nucleotide sequence ID" value="NZ_JACOGD010000001.1"/>
</dbReference>
<accession>A0ABR7A1A6</accession>
<dbReference type="SUPFAM" id="SSF55486">
    <property type="entry name" value="Metalloproteases ('zincins'), catalytic domain"/>
    <property type="match status" value="1"/>
</dbReference>
<dbReference type="InterPro" id="IPR042252">
    <property type="entry name" value="MtfA_N"/>
</dbReference>
<dbReference type="InterPro" id="IPR010384">
    <property type="entry name" value="MtfA_fam"/>
</dbReference>
<dbReference type="EMBL" id="JACOGD010000001">
    <property type="protein sequence ID" value="MBC3930462.1"/>
    <property type="molecule type" value="Genomic_DNA"/>
</dbReference>
<gene>
    <name evidence="1" type="ORF">H8K43_02160</name>
</gene>
<name>A0ABR7A1A6_9BURK</name>
<dbReference type="PANTHER" id="PTHR30164:SF2">
    <property type="entry name" value="PROTEIN MTFA"/>
    <property type="match status" value="1"/>
</dbReference>
<sequence length="271" mass="30644">MWWIGCILISVICALVLVPKWRLHQVLGKAFPLPYSKILRRNLPGYSRMPTDLQMQLKRRIRQFLFQKKFVGCDGLQVTDEMRVTIAARACLLLLNRETEVYPDLSHILLYPGVFVAPRSQMLDGGVVTHTNQGLSGESWSDGRVILAWDQIVPPTPEQTAALAGQDVVLHEFAHQLDSESGSTNGAPVLAGKNAYAYWSEVMQRAYERLQHALNQQQETVLDPYGATSPAEFFAVATEAFFRKSHALAEAEPELYGLLRQYYRVDPLDWL</sequence>
<dbReference type="Gene3D" id="1.10.472.150">
    <property type="entry name" value="Glucose-regulated metallo-peptidase M90, N-terminal domain"/>
    <property type="match status" value="1"/>
</dbReference>